<dbReference type="InterPro" id="IPR030868">
    <property type="entry name" value="MqnA"/>
</dbReference>
<dbReference type="InterPro" id="IPR003773">
    <property type="entry name" value="Menaquinone_biosynth"/>
</dbReference>
<sequence length="229" mass="26300">MRFGKISYLNLLPFDVFIKKYPTPCYFKTFLGLRKSYPARLNKDFLYKRIDAGFISSIAGYESMRLNKATNAGIIARGAVWSVIAIHKGQKDDYQSASSNALAKVLDVKGEILIGDRALAYKLSHNESSYTDLGQKWWEAHHLGFSFGRLCFNKNAKFYTTMAQSFVNKRIKIPHYILQQRAVESGITPKDILAYLEHIHYKIGKKEKLALNRFYATLRLKGIKKPSRF</sequence>
<evidence type="ECO:0000256" key="3">
    <source>
        <dbReference type="ARBA" id="ARBA00023239"/>
    </source>
</evidence>
<accession>A0A377JQW3</accession>
<dbReference type="Gene3D" id="3.40.190.10">
    <property type="entry name" value="Periplasmic binding protein-like II"/>
    <property type="match status" value="2"/>
</dbReference>
<dbReference type="GO" id="GO:0009234">
    <property type="term" value="P:menaquinone biosynthetic process"/>
    <property type="evidence" value="ECO:0007669"/>
    <property type="project" value="UniProtKB-UniRule"/>
</dbReference>
<evidence type="ECO:0000256" key="4">
    <source>
        <dbReference type="HAMAP-Rule" id="MF_00995"/>
    </source>
</evidence>
<comment type="catalytic activity">
    <reaction evidence="4">
        <text>chorismate = 3-[(1-carboxyvinyl)-oxy]benzoate + H2O</text>
        <dbReference type="Rhea" id="RHEA:40051"/>
        <dbReference type="ChEBI" id="CHEBI:15377"/>
        <dbReference type="ChEBI" id="CHEBI:29748"/>
        <dbReference type="ChEBI" id="CHEBI:76981"/>
        <dbReference type="EC" id="4.2.1.151"/>
    </reaction>
</comment>
<dbReference type="AlphaFoldDB" id="A0A377JQW3"/>
<dbReference type="Pfam" id="PF02621">
    <property type="entry name" value="VitK2_biosynth"/>
    <property type="match status" value="1"/>
</dbReference>
<evidence type="ECO:0000313" key="6">
    <source>
        <dbReference type="Proteomes" id="UP000255103"/>
    </source>
</evidence>
<dbReference type="PANTHER" id="PTHR37690:SF1">
    <property type="entry name" value="CHORISMATE DEHYDRATASE"/>
    <property type="match status" value="1"/>
</dbReference>
<dbReference type="RefSeq" id="WP_115721258.1">
    <property type="nucleotide sequence ID" value="NZ_UGHX01000001.1"/>
</dbReference>
<comment type="similarity">
    <text evidence="4">Belongs to the MqnA/MqnD family. MqnA subfamily.</text>
</comment>
<name>A0A377JQW3_9HELI</name>
<evidence type="ECO:0000256" key="1">
    <source>
        <dbReference type="ARBA" id="ARBA00004863"/>
    </source>
</evidence>
<gene>
    <name evidence="4" type="primary">mqnA</name>
    <name evidence="5" type="ORF">NCTC12219_00228</name>
</gene>
<dbReference type="PANTHER" id="PTHR37690">
    <property type="entry name" value="CHORISMATE DEHYDRATASE"/>
    <property type="match status" value="1"/>
</dbReference>
<dbReference type="EC" id="4.2.1.151" evidence="4"/>
<dbReference type="UniPathway" id="UPA00079"/>
<evidence type="ECO:0000313" key="5">
    <source>
        <dbReference type="EMBL" id="STP10369.1"/>
    </source>
</evidence>
<dbReference type="Proteomes" id="UP000255103">
    <property type="component" value="Unassembled WGS sequence"/>
</dbReference>
<proteinExistence type="inferred from homology"/>
<dbReference type="EMBL" id="UGHX01000001">
    <property type="protein sequence ID" value="STP10369.1"/>
    <property type="molecule type" value="Genomic_DNA"/>
</dbReference>
<comment type="function">
    <text evidence="4">Catalyzes the dehydration of chorismate into 3-[(1-carboxyvinyl)oxy]benzoate, a step in the biosynthesis of menaquinone (MK, vitamin K2).</text>
</comment>
<organism evidence="5 6">
    <name type="scientific">Helicobacter cinaedi</name>
    <dbReference type="NCBI Taxonomy" id="213"/>
    <lineage>
        <taxon>Bacteria</taxon>
        <taxon>Pseudomonadati</taxon>
        <taxon>Campylobacterota</taxon>
        <taxon>Epsilonproteobacteria</taxon>
        <taxon>Campylobacterales</taxon>
        <taxon>Helicobacteraceae</taxon>
        <taxon>Helicobacter</taxon>
    </lineage>
</organism>
<protein>
    <recommendedName>
        <fullName evidence="4">Chorismate dehydratase</fullName>
        <ecNumber evidence="4">4.2.1.151</ecNumber>
    </recommendedName>
    <alternativeName>
        <fullName evidence="4">Menaquinone biosynthetic enzyme MqnA</fullName>
    </alternativeName>
</protein>
<comment type="pathway">
    <text evidence="1 4">Quinol/quinone metabolism; menaquinone biosynthesis.</text>
</comment>
<dbReference type="HAMAP" id="MF_00995">
    <property type="entry name" value="MqnA"/>
    <property type="match status" value="1"/>
</dbReference>
<evidence type="ECO:0000256" key="2">
    <source>
        <dbReference type="ARBA" id="ARBA00022428"/>
    </source>
</evidence>
<keyword evidence="2 4" id="KW-0474">Menaquinone biosynthesis</keyword>
<keyword evidence="3 4" id="KW-0456">Lyase</keyword>
<reference evidence="5 6" key="1">
    <citation type="submission" date="2018-06" db="EMBL/GenBank/DDBJ databases">
        <authorList>
            <consortium name="Pathogen Informatics"/>
            <person name="Doyle S."/>
        </authorList>
    </citation>
    <scope>NUCLEOTIDE SEQUENCE [LARGE SCALE GENOMIC DNA]</scope>
    <source>
        <strain evidence="5 6">NCTC12219</strain>
    </source>
</reference>
<dbReference type="GO" id="GO:0016836">
    <property type="term" value="F:hydro-lyase activity"/>
    <property type="evidence" value="ECO:0007669"/>
    <property type="project" value="UniProtKB-UniRule"/>
</dbReference>
<dbReference type="SUPFAM" id="SSF53850">
    <property type="entry name" value="Periplasmic binding protein-like II"/>
    <property type="match status" value="1"/>
</dbReference>